<protein>
    <recommendedName>
        <fullName evidence="6">Annexin</fullName>
    </recommendedName>
</protein>
<dbReference type="GO" id="GO:0005544">
    <property type="term" value="F:calcium-dependent phospholipid binding"/>
    <property type="evidence" value="ECO:0007669"/>
    <property type="project" value="UniProtKB-KW"/>
</dbReference>
<keyword evidence="8" id="KW-1185">Reference proteome</keyword>
<dbReference type="FunFam" id="1.10.220.10:FF:000006">
    <property type="entry name" value="Annexin"/>
    <property type="match status" value="1"/>
</dbReference>
<dbReference type="SUPFAM" id="SSF47874">
    <property type="entry name" value="Annexin"/>
    <property type="match status" value="1"/>
</dbReference>
<keyword evidence="3 6" id="KW-0106">Calcium</keyword>
<dbReference type="GO" id="GO:0005886">
    <property type="term" value="C:plasma membrane"/>
    <property type="evidence" value="ECO:0007669"/>
    <property type="project" value="TreeGrafter"/>
</dbReference>
<evidence type="ECO:0000256" key="3">
    <source>
        <dbReference type="ARBA" id="ARBA00022837"/>
    </source>
</evidence>
<evidence type="ECO:0000256" key="5">
    <source>
        <dbReference type="ARBA" id="ARBA00023302"/>
    </source>
</evidence>
<dbReference type="InterPro" id="IPR001464">
    <property type="entry name" value="Annexin"/>
</dbReference>
<dbReference type="GO" id="GO:0005509">
    <property type="term" value="F:calcium ion binding"/>
    <property type="evidence" value="ECO:0007669"/>
    <property type="project" value="InterPro"/>
</dbReference>
<dbReference type="OrthoDB" id="37886at2759"/>
<dbReference type="AlphaFoldDB" id="A0A9E7F4D9"/>
<organism evidence="7 8">
    <name type="scientific">Musa troglodytarum</name>
    <name type="common">fe'i banana</name>
    <dbReference type="NCBI Taxonomy" id="320322"/>
    <lineage>
        <taxon>Eukaryota</taxon>
        <taxon>Viridiplantae</taxon>
        <taxon>Streptophyta</taxon>
        <taxon>Embryophyta</taxon>
        <taxon>Tracheophyta</taxon>
        <taxon>Spermatophyta</taxon>
        <taxon>Magnoliopsida</taxon>
        <taxon>Liliopsida</taxon>
        <taxon>Zingiberales</taxon>
        <taxon>Musaceae</taxon>
        <taxon>Musa</taxon>
    </lineage>
</organism>
<evidence type="ECO:0000256" key="4">
    <source>
        <dbReference type="ARBA" id="ARBA00023216"/>
    </source>
</evidence>
<dbReference type="FunFam" id="1.10.220.10:FF:000009">
    <property type="entry name" value="Annexin"/>
    <property type="match status" value="1"/>
</dbReference>
<gene>
    <name evidence="7" type="ORF">MUK42_27256</name>
</gene>
<sequence length="387" mass="43003">MPDTCCCHGHCCGLDATRLHLVFQRLNPFTCLYRLADGQGEGGGMGTITVPASIPSPEADGHKLRKAFQGWGTDEKAIIDILGHRTAAQRSAIAAAYASLYGESLLDRLHSELSGDFRNAVMLWATDPAERDAKLVNKALKRKGERHLWVIIEVACASSPDHLIAVRQAYCSLFASSIEEDVAHKITPTEPLGQVMLLDIIIIGIGIGSSSSNLSFLQLLMRLLTSYRYPEDHVAVELAKHEAAQLFDAVQKKQLHHDEVIRVLSTRNKSQLKETFEQYNEGYGRRIEEDIEGADRSQFASMLKAAIWCIASPEKHFAEVVRRSVVGLGTDEDSLTRAVVSRAEIDMKKVKEEYKKRYNTTLIYDVVDDTSGDYMRFLLTLIGPADP</sequence>
<dbReference type="GO" id="GO:0009408">
    <property type="term" value="P:response to heat"/>
    <property type="evidence" value="ECO:0007669"/>
    <property type="project" value="TreeGrafter"/>
</dbReference>
<dbReference type="FunFam" id="1.10.220.10:FF:000008">
    <property type="entry name" value="Annexin"/>
    <property type="match status" value="1"/>
</dbReference>
<dbReference type="PANTHER" id="PTHR10502:SF99">
    <property type="entry name" value="ANNEXIN D3"/>
    <property type="match status" value="1"/>
</dbReference>
<dbReference type="GO" id="GO:0005737">
    <property type="term" value="C:cytoplasm"/>
    <property type="evidence" value="ECO:0007669"/>
    <property type="project" value="TreeGrafter"/>
</dbReference>
<dbReference type="GO" id="GO:0009651">
    <property type="term" value="P:response to salt stress"/>
    <property type="evidence" value="ECO:0007669"/>
    <property type="project" value="TreeGrafter"/>
</dbReference>
<proteinExistence type="inferred from homology"/>
<dbReference type="EMBL" id="CP097504">
    <property type="protein sequence ID" value="URD88417.1"/>
    <property type="molecule type" value="Genomic_DNA"/>
</dbReference>
<dbReference type="Proteomes" id="UP001055439">
    <property type="component" value="Chromosome 2"/>
</dbReference>
<dbReference type="GO" id="GO:0009414">
    <property type="term" value="P:response to water deprivation"/>
    <property type="evidence" value="ECO:0007669"/>
    <property type="project" value="TreeGrafter"/>
</dbReference>
<dbReference type="SMART" id="SM00335">
    <property type="entry name" value="ANX"/>
    <property type="match status" value="3"/>
</dbReference>
<evidence type="ECO:0000313" key="7">
    <source>
        <dbReference type="EMBL" id="URD88417.1"/>
    </source>
</evidence>
<accession>A0A9E7F4D9</accession>
<comment type="similarity">
    <text evidence="6">Belongs to the annexin family.</text>
</comment>
<evidence type="ECO:0000313" key="8">
    <source>
        <dbReference type="Proteomes" id="UP001055439"/>
    </source>
</evidence>
<dbReference type="PROSITE" id="PS51897">
    <property type="entry name" value="ANNEXIN_2"/>
    <property type="match status" value="3"/>
</dbReference>
<dbReference type="GO" id="GO:0009409">
    <property type="term" value="P:response to cold"/>
    <property type="evidence" value="ECO:0007669"/>
    <property type="project" value="TreeGrafter"/>
</dbReference>
<dbReference type="Gene3D" id="1.10.220.10">
    <property type="entry name" value="Annexin"/>
    <property type="match status" value="4"/>
</dbReference>
<dbReference type="InterPro" id="IPR018502">
    <property type="entry name" value="Annexin_repeat"/>
</dbReference>
<keyword evidence="5 6" id="KW-0111">Calcium/phospholipid-binding</keyword>
<dbReference type="InterPro" id="IPR018252">
    <property type="entry name" value="Annexin_repeat_CS"/>
</dbReference>
<keyword evidence="4 6" id="KW-0041">Annexin</keyword>
<evidence type="ECO:0000256" key="2">
    <source>
        <dbReference type="ARBA" id="ARBA00022737"/>
    </source>
</evidence>
<dbReference type="GO" id="GO:0001786">
    <property type="term" value="F:phosphatidylserine binding"/>
    <property type="evidence" value="ECO:0007669"/>
    <property type="project" value="TreeGrafter"/>
</dbReference>
<dbReference type="Pfam" id="PF00191">
    <property type="entry name" value="Annexin"/>
    <property type="match status" value="4"/>
</dbReference>
<dbReference type="FunFam" id="1.10.220.10:FF:000001">
    <property type="entry name" value="Annexin"/>
    <property type="match status" value="1"/>
</dbReference>
<dbReference type="InterPro" id="IPR037104">
    <property type="entry name" value="Annexin_sf"/>
</dbReference>
<evidence type="ECO:0000256" key="1">
    <source>
        <dbReference type="ARBA" id="ARBA00022723"/>
    </source>
</evidence>
<dbReference type="PANTHER" id="PTHR10502">
    <property type="entry name" value="ANNEXIN"/>
    <property type="match status" value="1"/>
</dbReference>
<dbReference type="PROSITE" id="PS00223">
    <property type="entry name" value="ANNEXIN_1"/>
    <property type="match status" value="1"/>
</dbReference>
<keyword evidence="2 6" id="KW-0677">Repeat</keyword>
<evidence type="ECO:0000256" key="6">
    <source>
        <dbReference type="RuleBase" id="RU003540"/>
    </source>
</evidence>
<dbReference type="PRINTS" id="PR00196">
    <property type="entry name" value="ANNEXIN"/>
</dbReference>
<keyword evidence="1" id="KW-0479">Metal-binding</keyword>
<comment type="domain">
    <text evidence="6">A pair of annexin repeats may form one binding site for calcium and phospholipid.</text>
</comment>
<name>A0A9E7F4D9_9LILI</name>
<reference evidence="7" key="1">
    <citation type="submission" date="2022-05" db="EMBL/GenBank/DDBJ databases">
        <title>The Musa troglodytarum L. genome provides insights into the mechanism of non-climacteric behaviour and enrichment of carotenoids.</title>
        <authorList>
            <person name="Wang J."/>
        </authorList>
    </citation>
    <scope>NUCLEOTIDE SEQUENCE</scope>
    <source>
        <tissue evidence="7">Leaf</tissue>
    </source>
</reference>